<dbReference type="Proteomes" id="UP000050794">
    <property type="component" value="Unassembled WGS sequence"/>
</dbReference>
<gene>
    <name evidence="4" type="ORF">TCNE_LOCUS498</name>
</gene>
<dbReference type="Gene3D" id="3.90.190.10">
    <property type="entry name" value="Protein tyrosine phosphatase superfamily"/>
    <property type="match status" value="1"/>
</dbReference>
<proteinExistence type="predicted"/>
<dbReference type="PROSITE" id="PS50055">
    <property type="entry name" value="TYR_PHOSPHATASE_PTP"/>
    <property type="match status" value="1"/>
</dbReference>
<dbReference type="PROSITE" id="PS00383">
    <property type="entry name" value="TYR_PHOSPHATASE_1"/>
    <property type="match status" value="1"/>
</dbReference>
<dbReference type="InterPro" id="IPR016130">
    <property type="entry name" value="Tyr_Pase_AS"/>
</dbReference>
<dbReference type="PROSITE" id="PS50056">
    <property type="entry name" value="TYR_PHOSPHATASE_2"/>
    <property type="match status" value="1"/>
</dbReference>
<keyword evidence="5" id="KW-1185">Reference proteome</keyword>
<dbReference type="InterPro" id="IPR052782">
    <property type="entry name" value="Oocyte-zygote_transition_reg"/>
</dbReference>
<dbReference type="CDD" id="cd00047">
    <property type="entry name" value="PTPc"/>
    <property type="match status" value="1"/>
</dbReference>
<dbReference type="SUPFAM" id="SSF52799">
    <property type="entry name" value="(Phosphotyrosine protein) phosphatases II"/>
    <property type="match status" value="1"/>
</dbReference>
<dbReference type="InterPro" id="IPR029021">
    <property type="entry name" value="Prot-tyrosine_phosphatase-like"/>
</dbReference>
<evidence type="ECO:0000313" key="4">
    <source>
        <dbReference type="EMBL" id="VDM24336.1"/>
    </source>
</evidence>
<feature type="compositionally biased region" description="Polar residues" evidence="1">
    <location>
        <begin position="20"/>
        <end position="60"/>
    </location>
</feature>
<dbReference type="SMART" id="SM00194">
    <property type="entry name" value="PTPc"/>
    <property type="match status" value="1"/>
</dbReference>
<dbReference type="InterPro" id="IPR000387">
    <property type="entry name" value="Tyr_Pase_dom"/>
</dbReference>
<feature type="compositionally biased region" description="Basic and acidic residues" evidence="1">
    <location>
        <begin position="64"/>
        <end position="78"/>
    </location>
</feature>
<reference evidence="6" key="1">
    <citation type="submission" date="2016-06" db="UniProtKB">
        <authorList>
            <consortium name="WormBaseParasite"/>
        </authorList>
    </citation>
    <scope>IDENTIFICATION</scope>
</reference>
<feature type="compositionally biased region" description="Basic residues" evidence="1">
    <location>
        <begin position="1"/>
        <end position="12"/>
    </location>
</feature>
<name>A0A183TW78_TOXCA</name>
<evidence type="ECO:0000313" key="6">
    <source>
        <dbReference type="WBParaSite" id="TCNE_0000049701-mRNA-1"/>
    </source>
</evidence>
<dbReference type="PANTHER" id="PTHR46163">
    <property type="entry name" value="TYROSINE-PROTEIN PHOSPHATASE-RELATED"/>
    <property type="match status" value="1"/>
</dbReference>
<evidence type="ECO:0000259" key="3">
    <source>
        <dbReference type="PROSITE" id="PS50056"/>
    </source>
</evidence>
<dbReference type="PRINTS" id="PR00700">
    <property type="entry name" value="PRTYPHPHTASE"/>
</dbReference>
<feature type="domain" description="Tyrosine specific protein phosphatases" evidence="3">
    <location>
        <begin position="304"/>
        <end position="371"/>
    </location>
</feature>
<dbReference type="WBParaSite" id="TCNE_0000049701-mRNA-1">
    <property type="protein sequence ID" value="TCNE_0000049701-mRNA-1"/>
    <property type="gene ID" value="TCNE_0000049701"/>
</dbReference>
<protein>
    <submittedName>
        <fullName evidence="6">Protein-tyrosine phosphatase</fullName>
    </submittedName>
</protein>
<evidence type="ECO:0000259" key="2">
    <source>
        <dbReference type="PROSITE" id="PS50055"/>
    </source>
</evidence>
<dbReference type="InterPro" id="IPR000242">
    <property type="entry name" value="PTP_cat"/>
</dbReference>
<dbReference type="GO" id="GO:0004725">
    <property type="term" value="F:protein tyrosine phosphatase activity"/>
    <property type="evidence" value="ECO:0007669"/>
    <property type="project" value="InterPro"/>
</dbReference>
<dbReference type="PANTHER" id="PTHR46163:SF5">
    <property type="entry name" value="TYROSINE-PROTEIN PHOSPHATASE"/>
    <property type="match status" value="1"/>
</dbReference>
<reference evidence="4 5" key="2">
    <citation type="submission" date="2018-11" db="EMBL/GenBank/DDBJ databases">
        <authorList>
            <consortium name="Pathogen Informatics"/>
        </authorList>
    </citation>
    <scope>NUCLEOTIDE SEQUENCE [LARGE SCALE GENOMIC DNA]</scope>
</reference>
<dbReference type="AlphaFoldDB" id="A0A183TW78"/>
<evidence type="ECO:0000313" key="5">
    <source>
        <dbReference type="Proteomes" id="UP000050794"/>
    </source>
</evidence>
<dbReference type="SMART" id="SM00404">
    <property type="entry name" value="PTPc_motif"/>
    <property type="match status" value="1"/>
</dbReference>
<feature type="domain" description="Tyrosine-protein phosphatase" evidence="2">
    <location>
        <begin position="143"/>
        <end position="407"/>
    </location>
</feature>
<evidence type="ECO:0000256" key="1">
    <source>
        <dbReference type="SAM" id="MobiDB-lite"/>
    </source>
</evidence>
<dbReference type="InterPro" id="IPR003595">
    <property type="entry name" value="Tyr_Pase_cat"/>
</dbReference>
<accession>A0A183TW78</accession>
<dbReference type="EMBL" id="UYWY01000237">
    <property type="protein sequence ID" value="VDM24336.1"/>
    <property type="molecule type" value="Genomic_DNA"/>
</dbReference>
<sequence>MASKRASTRRATRNIAPCTQLKTPTQNAENHSTEPSAETASQTSGESKTALQKPQSTQQVVLRKANDKTDDDLKTAEEATKRSKWRRLMKLYKKVPTLFQKSEPDTAQTAQESASRSRFRAALKFRKVQAWVERMLQKGVRGLRQEFFRLRLATNPTADQYQQFTINAPFGRNRYRDVFCLDESRIVLRNHPSGNDYIHANYVSTPLTQNRFICAQAPKDETVYDFWLMILQEQIEVIIMLGDFIEKQRPKCAHYFPQEENGVFVVNDINVECTLVWKFSFFFFILTHYHWCAWPDHGVPNADKSPFRLLQLVRSTKRPICVHCSAGIGRTGSIVAIEYILELLKAHDSCDDLVDIVKKLRTQRAGIVQTDLVSNYRLWSSEIFSELFQILFVFSQYLYVHRVMLIYFTDLKLITESDRLHNFIHDYEQLIPPFQ</sequence>
<organism evidence="5 6">
    <name type="scientific">Toxocara canis</name>
    <name type="common">Canine roundworm</name>
    <dbReference type="NCBI Taxonomy" id="6265"/>
    <lineage>
        <taxon>Eukaryota</taxon>
        <taxon>Metazoa</taxon>
        <taxon>Ecdysozoa</taxon>
        <taxon>Nematoda</taxon>
        <taxon>Chromadorea</taxon>
        <taxon>Rhabditida</taxon>
        <taxon>Spirurina</taxon>
        <taxon>Ascaridomorpha</taxon>
        <taxon>Ascaridoidea</taxon>
        <taxon>Toxocaridae</taxon>
        <taxon>Toxocara</taxon>
    </lineage>
</organism>
<dbReference type="Pfam" id="PF00102">
    <property type="entry name" value="Y_phosphatase"/>
    <property type="match status" value="2"/>
</dbReference>
<feature type="region of interest" description="Disordered" evidence="1">
    <location>
        <begin position="1"/>
        <end position="78"/>
    </location>
</feature>